<dbReference type="HOGENOM" id="CLU_1185229_0_0_1"/>
<dbReference type="OrthoDB" id="3365310at2759"/>
<evidence type="ECO:0000313" key="2">
    <source>
        <dbReference type="Proteomes" id="UP000001072"/>
    </source>
</evidence>
<dbReference type="AlphaFoldDB" id="F4R624"/>
<sequence>MHWLKYAPSYSRLSRSAYDGARFRRGFASNVRIVVNDPDSTTRFALPLAFLTTDTTRSNGETTETPREERMSASWPHNWVHRFNQQGYSTVTIYLPSQISNETPIDTHHLSKLERDLQIQLSGQATSFFPPLLFSKGRLECLLAQTYVSSNPLSGLVLISPPTEDSASFDFEPRFPTLIMSTASQTSQSLAPDHRLLKDYPDEVDHLEIVGGDSNMTDQTAFEKVKEWMDNNGL</sequence>
<keyword evidence="2" id="KW-1185">Reference proteome</keyword>
<accession>F4R624</accession>
<dbReference type="Proteomes" id="UP000001072">
    <property type="component" value="Unassembled WGS sequence"/>
</dbReference>
<evidence type="ECO:0000313" key="1">
    <source>
        <dbReference type="EMBL" id="EGG12158.1"/>
    </source>
</evidence>
<organism evidence="2">
    <name type="scientific">Melampsora larici-populina (strain 98AG31 / pathotype 3-4-7)</name>
    <name type="common">Poplar leaf rust fungus</name>
    <dbReference type="NCBI Taxonomy" id="747676"/>
    <lineage>
        <taxon>Eukaryota</taxon>
        <taxon>Fungi</taxon>
        <taxon>Dikarya</taxon>
        <taxon>Basidiomycota</taxon>
        <taxon>Pucciniomycotina</taxon>
        <taxon>Pucciniomycetes</taxon>
        <taxon>Pucciniales</taxon>
        <taxon>Melampsoraceae</taxon>
        <taxon>Melampsora</taxon>
    </lineage>
</organism>
<dbReference type="eggNOG" id="ENOG502SG7S">
    <property type="taxonomic scope" value="Eukaryota"/>
</dbReference>
<dbReference type="InParanoid" id="F4R624"/>
<dbReference type="GeneID" id="18921574"/>
<name>F4R624_MELLP</name>
<gene>
    <name evidence="1" type="ORF">MELLADRAFT_102117</name>
</gene>
<proteinExistence type="predicted"/>
<reference evidence="2" key="1">
    <citation type="journal article" date="2011" name="Proc. Natl. Acad. Sci. U.S.A.">
        <title>Obligate biotrophy features unraveled by the genomic analysis of rust fungi.</title>
        <authorList>
            <person name="Duplessis S."/>
            <person name="Cuomo C.A."/>
            <person name="Lin Y.-C."/>
            <person name="Aerts A."/>
            <person name="Tisserant E."/>
            <person name="Veneault-Fourrey C."/>
            <person name="Joly D.L."/>
            <person name="Hacquard S."/>
            <person name="Amselem J."/>
            <person name="Cantarel B.L."/>
            <person name="Chiu R."/>
            <person name="Coutinho P.M."/>
            <person name="Feau N."/>
            <person name="Field M."/>
            <person name="Frey P."/>
            <person name="Gelhaye E."/>
            <person name="Goldberg J."/>
            <person name="Grabherr M.G."/>
            <person name="Kodira C.D."/>
            <person name="Kohler A."/>
            <person name="Kuees U."/>
            <person name="Lindquist E.A."/>
            <person name="Lucas S.M."/>
            <person name="Mago R."/>
            <person name="Mauceli E."/>
            <person name="Morin E."/>
            <person name="Murat C."/>
            <person name="Pangilinan J.L."/>
            <person name="Park R."/>
            <person name="Pearson M."/>
            <person name="Quesneville H."/>
            <person name="Rouhier N."/>
            <person name="Sakthikumar S."/>
            <person name="Salamov A.A."/>
            <person name="Schmutz J."/>
            <person name="Selles B."/>
            <person name="Shapiro H."/>
            <person name="Tanguay P."/>
            <person name="Tuskan G.A."/>
            <person name="Henrissat B."/>
            <person name="Van de Peer Y."/>
            <person name="Rouze P."/>
            <person name="Ellis J.G."/>
            <person name="Dodds P.N."/>
            <person name="Schein J.E."/>
            <person name="Zhong S."/>
            <person name="Hamelin R.C."/>
            <person name="Grigoriev I.V."/>
            <person name="Szabo L.J."/>
            <person name="Martin F."/>
        </authorList>
    </citation>
    <scope>NUCLEOTIDE SEQUENCE [LARGE SCALE GENOMIC DNA]</scope>
    <source>
        <strain evidence="2">98AG31 / pathotype 3-4-7</strain>
    </source>
</reference>
<protein>
    <submittedName>
        <fullName evidence="1">Uncharacterized protein</fullName>
    </submittedName>
</protein>
<dbReference type="VEuPathDB" id="FungiDB:MELLADRAFT_102117"/>
<dbReference type="RefSeq" id="XP_007404533.1">
    <property type="nucleotide sequence ID" value="XM_007404471.1"/>
</dbReference>
<dbReference type="EMBL" id="GL883091">
    <property type="protein sequence ID" value="EGG12158.1"/>
    <property type="molecule type" value="Genomic_DNA"/>
</dbReference>
<dbReference type="KEGG" id="mlr:MELLADRAFT_102117"/>